<evidence type="ECO:0000256" key="7">
    <source>
        <dbReference type="ARBA" id="ARBA00022824"/>
    </source>
</evidence>
<dbReference type="GO" id="GO:0004577">
    <property type="term" value="F:N-acetylglucosaminyldiphosphodolichol N-acetylglucosaminyltransferase activity"/>
    <property type="evidence" value="ECO:0007669"/>
    <property type="project" value="TreeGrafter"/>
</dbReference>
<sequence length="190" mass="20300">MGVLQNMCLGAIISLAVLGFRLYKSLPPRRGTVREVRQATAGCNLAVFLGSGGHTSEILSLLSAIDFARYSRRIYYISQGDTLSMQKAVDLECAKAADANKGTHSISAAETPYSFIVIPRARHIHQPLLTTPFTAMLSLAASIWHITIAPVLGRPAADVLLLNGPGTCFVLCIAAYINRVRAIILSGGCS</sequence>
<dbReference type="PANTHER" id="PTHR12154">
    <property type="entry name" value="GLYCOSYL TRANSFERASE-RELATED"/>
    <property type="match status" value="1"/>
</dbReference>
<dbReference type="Pfam" id="PF08660">
    <property type="entry name" value="Alg14"/>
    <property type="match status" value="1"/>
</dbReference>
<evidence type="ECO:0000313" key="12">
    <source>
        <dbReference type="EMBL" id="KAJ8496505.1"/>
    </source>
</evidence>
<protein>
    <recommendedName>
        <fullName evidence="5 11">UDP-N-acetylglucosamine transferase subunit ALG14</fullName>
    </recommendedName>
    <alternativeName>
        <fullName evidence="10 11">Asparagine-linked glycosylation protein 14</fullName>
    </alternativeName>
</protein>
<evidence type="ECO:0000256" key="4">
    <source>
        <dbReference type="ARBA" id="ARBA00011335"/>
    </source>
</evidence>
<evidence type="ECO:0000256" key="3">
    <source>
        <dbReference type="ARBA" id="ARBA00009731"/>
    </source>
</evidence>
<comment type="function">
    <text evidence="11">Involved in protein N-glycosylation. Essential for the second step of the dolichol-linked oligosaccharide pathway. Anchors the catalytic subunit ALG13 to the ER.</text>
</comment>
<evidence type="ECO:0000256" key="5">
    <source>
        <dbReference type="ARBA" id="ARBA00017467"/>
    </source>
</evidence>
<dbReference type="AlphaFoldDB" id="A0AAD7U2W8"/>
<dbReference type="EMBL" id="JAPEVG010000014">
    <property type="protein sequence ID" value="KAJ8496505.1"/>
    <property type="molecule type" value="Genomic_DNA"/>
</dbReference>
<comment type="caution">
    <text evidence="12">The sequence shown here is derived from an EMBL/GenBank/DDBJ whole genome shotgun (WGS) entry which is preliminary data.</text>
</comment>
<organism evidence="12 13">
    <name type="scientific">Trametes cubensis</name>
    <dbReference type="NCBI Taxonomy" id="1111947"/>
    <lineage>
        <taxon>Eukaryota</taxon>
        <taxon>Fungi</taxon>
        <taxon>Dikarya</taxon>
        <taxon>Basidiomycota</taxon>
        <taxon>Agaricomycotina</taxon>
        <taxon>Agaricomycetes</taxon>
        <taxon>Polyporales</taxon>
        <taxon>Polyporaceae</taxon>
        <taxon>Trametes</taxon>
    </lineage>
</organism>
<evidence type="ECO:0000256" key="6">
    <source>
        <dbReference type="ARBA" id="ARBA00022692"/>
    </source>
</evidence>
<proteinExistence type="inferred from homology"/>
<dbReference type="PANTHER" id="PTHR12154:SF4">
    <property type="entry name" value="UDP-N-ACETYLGLUCOSAMINE TRANSFERASE SUBUNIT ALG14 HOMOLOG"/>
    <property type="match status" value="1"/>
</dbReference>
<accession>A0AAD7U2W8</accession>
<dbReference type="GO" id="GO:0006488">
    <property type="term" value="P:dolichol-linked oligosaccharide biosynthetic process"/>
    <property type="evidence" value="ECO:0007669"/>
    <property type="project" value="InterPro"/>
</dbReference>
<dbReference type="GO" id="GO:0043541">
    <property type="term" value="C:UDP-N-acetylglucosamine transferase complex"/>
    <property type="evidence" value="ECO:0007669"/>
    <property type="project" value="TreeGrafter"/>
</dbReference>
<evidence type="ECO:0000256" key="10">
    <source>
        <dbReference type="ARBA" id="ARBA00032062"/>
    </source>
</evidence>
<evidence type="ECO:0000256" key="8">
    <source>
        <dbReference type="ARBA" id="ARBA00022989"/>
    </source>
</evidence>
<comment type="subcellular location">
    <subcellularLocation>
        <location evidence="1 11">Endoplasmic reticulum membrane</location>
        <topology evidence="1 11">Single-pass membrane protein</topology>
    </subcellularLocation>
    <subcellularLocation>
        <location evidence="2">Nucleus membrane</location>
        <topology evidence="2">Single-pass membrane protein</topology>
    </subcellularLocation>
</comment>
<dbReference type="GO" id="GO:0031965">
    <property type="term" value="C:nuclear membrane"/>
    <property type="evidence" value="ECO:0007669"/>
    <property type="project" value="UniProtKB-SubCell"/>
</dbReference>
<evidence type="ECO:0000256" key="1">
    <source>
        <dbReference type="ARBA" id="ARBA00004389"/>
    </source>
</evidence>
<evidence type="ECO:0000256" key="9">
    <source>
        <dbReference type="ARBA" id="ARBA00023136"/>
    </source>
</evidence>
<name>A0AAD7U2W8_9APHY</name>
<comment type="subunit">
    <text evidence="4 11">Heterodimer with ALG13 to form a functional enzyme.</text>
</comment>
<keyword evidence="13" id="KW-1185">Reference proteome</keyword>
<dbReference type="Proteomes" id="UP001215151">
    <property type="component" value="Unassembled WGS sequence"/>
</dbReference>
<keyword evidence="8" id="KW-1133">Transmembrane helix</keyword>
<reference evidence="12" key="1">
    <citation type="submission" date="2022-11" db="EMBL/GenBank/DDBJ databases">
        <title>Genome Sequence of Cubamyces cubensis.</title>
        <authorList>
            <person name="Buettner E."/>
        </authorList>
    </citation>
    <scope>NUCLEOTIDE SEQUENCE</scope>
    <source>
        <strain evidence="12">MPL-01</strain>
    </source>
</reference>
<dbReference type="InterPro" id="IPR013969">
    <property type="entry name" value="Oligosacch_biosynth_Alg14"/>
</dbReference>
<evidence type="ECO:0000256" key="2">
    <source>
        <dbReference type="ARBA" id="ARBA00004590"/>
    </source>
</evidence>
<keyword evidence="9" id="KW-0472">Membrane</keyword>
<gene>
    <name evidence="11" type="primary">ALG14</name>
    <name evidence="12" type="ORF">ONZ51_g1099</name>
</gene>
<comment type="similarity">
    <text evidence="3 11">Belongs to the ALG14 family.</text>
</comment>
<evidence type="ECO:0000256" key="11">
    <source>
        <dbReference type="RuleBase" id="RU362127"/>
    </source>
</evidence>
<keyword evidence="6" id="KW-0812">Transmembrane</keyword>
<keyword evidence="7 11" id="KW-0256">Endoplasmic reticulum</keyword>
<dbReference type="Gene3D" id="3.40.50.2000">
    <property type="entry name" value="Glycogen Phosphorylase B"/>
    <property type="match status" value="1"/>
</dbReference>
<evidence type="ECO:0000313" key="13">
    <source>
        <dbReference type="Proteomes" id="UP001215151"/>
    </source>
</evidence>